<reference evidence="2 3" key="1">
    <citation type="submission" date="2020-08" db="EMBL/GenBank/DDBJ databases">
        <title>Genomic Encyclopedia of Type Strains, Phase IV (KMG-IV): sequencing the most valuable type-strain genomes for metagenomic binning, comparative biology and taxonomic classification.</title>
        <authorList>
            <person name="Goeker M."/>
        </authorList>
    </citation>
    <scope>NUCLEOTIDE SEQUENCE [LARGE SCALE GENOMIC DNA]</scope>
    <source>
        <strain evidence="2 3">DSM 24661</strain>
    </source>
</reference>
<dbReference type="InterPro" id="IPR025504">
    <property type="entry name" value="GLUCM_C"/>
</dbReference>
<accession>A0A840UEY3</accession>
<dbReference type="AlphaFoldDB" id="A0A840UEY3"/>
<dbReference type="Gene3D" id="3.90.1640.20">
    <property type="entry name" value="TON_0340"/>
    <property type="match status" value="1"/>
</dbReference>
<dbReference type="PANTHER" id="PTHR32022:SF10">
    <property type="entry name" value="D-GLUTAMATE CYCLASE, MITOCHONDRIAL"/>
    <property type="match status" value="1"/>
</dbReference>
<keyword evidence="3" id="KW-1185">Reference proteome</keyword>
<proteinExistence type="predicted"/>
<gene>
    <name evidence="2" type="ORF">HNR32_001429</name>
</gene>
<organism evidence="2 3">
    <name type="scientific">Pectinatus brassicae</name>
    <dbReference type="NCBI Taxonomy" id="862415"/>
    <lineage>
        <taxon>Bacteria</taxon>
        <taxon>Bacillati</taxon>
        <taxon>Bacillota</taxon>
        <taxon>Negativicutes</taxon>
        <taxon>Selenomonadales</taxon>
        <taxon>Selenomonadaceae</taxon>
        <taxon>Pectinatus</taxon>
    </lineage>
</organism>
<dbReference type="Proteomes" id="UP000559117">
    <property type="component" value="Unassembled WGS sequence"/>
</dbReference>
<protein>
    <recommendedName>
        <fullName evidence="1">D-glutamate cyclase-like C-terminal domain-containing protein</fullName>
    </recommendedName>
</protein>
<evidence type="ECO:0000313" key="3">
    <source>
        <dbReference type="Proteomes" id="UP000559117"/>
    </source>
</evidence>
<feature type="domain" description="D-glutamate cyclase-like C-terminal" evidence="1">
    <location>
        <begin position="17"/>
        <end position="282"/>
    </location>
</feature>
<comment type="caution">
    <text evidence="2">The sequence shown here is derived from an EMBL/GenBank/DDBJ whole genome shotgun (WGS) entry which is preliminary data.</text>
</comment>
<evidence type="ECO:0000259" key="1">
    <source>
        <dbReference type="Pfam" id="PF14336"/>
    </source>
</evidence>
<dbReference type="RefSeq" id="WP_183861089.1">
    <property type="nucleotide sequence ID" value="NZ_JACHFH010000015.1"/>
</dbReference>
<name>A0A840UEY3_9FIRM</name>
<evidence type="ECO:0000313" key="2">
    <source>
        <dbReference type="EMBL" id="MBB5336281.1"/>
    </source>
</evidence>
<dbReference type="PANTHER" id="PTHR32022">
    <property type="entry name" value="D-GLUTAMATE CYCLASE, MITOCHONDRIAL"/>
    <property type="match status" value="1"/>
</dbReference>
<dbReference type="Pfam" id="PF14336">
    <property type="entry name" value="GLUCM-like_C"/>
    <property type="match status" value="1"/>
</dbReference>
<dbReference type="EMBL" id="JACHFH010000015">
    <property type="protein sequence ID" value="MBB5336281.1"/>
    <property type="molecule type" value="Genomic_DNA"/>
</dbReference>
<sequence length="300" mass="32881">MDDLLITGKQVDVMDHIENIILRHSKRGMQKLRPYLDSQYCGIAAQEIMAWKRGIVFLTTGFYVAGFPETDGPAGTVVVAEVLSKMGFKPIIVTESAYAKLFEIRGFEVVPIEVGDETAYCRQLIMRYHPVGMISIERCGINNKNDYQNMRGISIREHNAPADILFSIASEYSIKTVAVGDGGNEIGMGVVADIIEKELSLIPCKVPVDFLVIASVSNWGAYGIAAYLSIMAGQLLMPEYSWIASYIEETVAIGSVDGVTHEQVPHVDGFDESVEQEIVEALINEVQLNIAAGTNKKASV</sequence>